<keyword evidence="7 10" id="KW-1133">Transmembrane helix</keyword>
<dbReference type="Pfam" id="PF13855">
    <property type="entry name" value="LRR_8"/>
    <property type="match status" value="2"/>
</dbReference>
<organism evidence="13 14">
    <name type="scientific">Manihot esculenta</name>
    <name type="common">Cassava</name>
    <name type="synonym">Jatropha manihot</name>
    <dbReference type="NCBI Taxonomy" id="3983"/>
    <lineage>
        <taxon>Eukaryota</taxon>
        <taxon>Viridiplantae</taxon>
        <taxon>Streptophyta</taxon>
        <taxon>Embryophyta</taxon>
        <taxon>Tracheophyta</taxon>
        <taxon>Spermatophyta</taxon>
        <taxon>Magnoliopsida</taxon>
        <taxon>eudicotyledons</taxon>
        <taxon>Gunneridae</taxon>
        <taxon>Pentapetalae</taxon>
        <taxon>rosids</taxon>
        <taxon>fabids</taxon>
        <taxon>Malpighiales</taxon>
        <taxon>Euphorbiaceae</taxon>
        <taxon>Crotonoideae</taxon>
        <taxon>Manihoteae</taxon>
        <taxon>Manihot</taxon>
    </lineage>
</organism>
<dbReference type="SUPFAM" id="SSF52047">
    <property type="entry name" value="RNI-like"/>
    <property type="match status" value="1"/>
</dbReference>
<dbReference type="InterPro" id="IPR032675">
    <property type="entry name" value="LRR_dom_sf"/>
</dbReference>
<proteinExistence type="inferred from homology"/>
<dbReference type="PRINTS" id="PR00019">
    <property type="entry name" value="LEURICHRPT"/>
</dbReference>
<gene>
    <name evidence="13" type="ORF">MANES_06G044000v8</name>
</gene>
<comment type="caution">
    <text evidence="13">The sequence shown here is derived from an EMBL/GenBank/DDBJ whole genome shotgun (WGS) entry which is preliminary data.</text>
</comment>
<keyword evidence="6" id="KW-0677">Repeat</keyword>
<reference evidence="14" key="1">
    <citation type="journal article" date="2016" name="Nat. Biotechnol.">
        <title>Sequencing wild and cultivated cassava and related species reveals extensive interspecific hybridization and genetic diversity.</title>
        <authorList>
            <person name="Bredeson J.V."/>
            <person name="Lyons J.B."/>
            <person name="Prochnik S.E."/>
            <person name="Wu G.A."/>
            <person name="Ha C.M."/>
            <person name="Edsinger-Gonzales E."/>
            <person name="Grimwood J."/>
            <person name="Schmutz J."/>
            <person name="Rabbi I.Y."/>
            <person name="Egesi C."/>
            <person name="Nauluvula P."/>
            <person name="Lebot V."/>
            <person name="Ndunguru J."/>
            <person name="Mkamilo G."/>
            <person name="Bart R.S."/>
            <person name="Setter T.L."/>
            <person name="Gleadow R.M."/>
            <person name="Kulakow P."/>
            <person name="Ferguson M.E."/>
            <person name="Rounsley S."/>
            <person name="Rokhsar D.S."/>
        </authorList>
    </citation>
    <scope>NUCLEOTIDE SEQUENCE [LARGE SCALE GENOMIC DNA]</scope>
    <source>
        <strain evidence="14">cv. AM560-2</strain>
    </source>
</reference>
<dbReference type="Gramene" id="Manes.06G044000.1.v8.1">
    <property type="protein sequence ID" value="Manes.06G044000.1.v8.1.CDS"/>
    <property type="gene ID" value="Manes.06G044000.v8.1"/>
</dbReference>
<comment type="subcellular location">
    <subcellularLocation>
        <location evidence="1">Cell membrane</location>
        <topology evidence="1">Single-pass type I membrane protein</topology>
    </subcellularLocation>
</comment>
<evidence type="ECO:0000313" key="13">
    <source>
        <dbReference type="EMBL" id="OAY46992.1"/>
    </source>
</evidence>
<evidence type="ECO:0000256" key="4">
    <source>
        <dbReference type="ARBA" id="ARBA00022692"/>
    </source>
</evidence>
<evidence type="ECO:0000256" key="5">
    <source>
        <dbReference type="ARBA" id="ARBA00022729"/>
    </source>
</evidence>
<dbReference type="PANTHER" id="PTHR48062">
    <property type="entry name" value="RECEPTOR-LIKE PROTEIN 14"/>
    <property type="match status" value="1"/>
</dbReference>
<keyword evidence="3" id="KW-0433">Leucine-rich repeat</keyword>
<dbReference type="InterPro" id="IPR003591">
    <property type="entry name" value="Leu-rich_rpt_typical-subtyp"/>
</dbReference>
<name>A0A2C9VPD6_MANES</name>
<evidence type="ECO:0000256" key="1">
    <source>
        <dbReference type="ARBA" id="ARBA00004251"/>
    </source>
</evidence>
<evidence type="ECO:0000256" key="2">
    <source>
        <dbReference type="ARBA" id="ARBA00009592"/>
    </source>
</evidence>
<evidence type="ECO:0000256" key="8">
    <source>
        <dbReference type="ARBA" id="ARBA00023136"/>
    </source>
</evidence>
<evidence type="ECO:0000256" key="10">
    <source>
        <dbReference type="SAM" id="Phobius"/>
    </source>
</evidence>
<sequence length="967" mass="108009">MGLSQLWLSVLIVLLFHGKWLCDGCWDDERIALLKLKAYFNASNSVALDSWGKIPNCCYWEYVECSPVTGRVTSLHLRMDWSWTSADWYLNASLFVPFKELKRLSLVDFNIAGCVENEGFERLWNLDNLESLDLSMNKFINTILPSLSGFSSLKSLNLDDNRLKGIIDIQVLNNLTSLKELSLRANGIKGFISSHGLRNLELLDLSYNGLDNNKLSYLKGFASLKSLYVRQSSLTGTLNLKEFEGLNNLEELDLSENQIIRFEALKDARGLSKLSKLLLDSIIGYGGNSSLLHSLGAFPYLKILSLQNNYLKSLESAQGLPNFKKLENLYMNYSATNNNILQIISNITSLKTLSLYDCGLSGTLSQGICNLEDLQVLDIGYNNLIGTLPLCLANLTSLQQLTLSYNSFTGKIFPLGSWTSIQELELSHNHFQIPISLGPLFNHTRLKQFHAEGSEVYADTKVHNLIPKFQLETLVLSGLGYGGAFPKFLYYQQELKVFDISYIQMKGSFPFWLLENNTNLVMLYLANTSLSGPLQLPIHTHMGLSNLDISNNGLQGHVPAGIGVSFPMLKVLKMSRNGFSGNIPSSLSNVSSLTTLQLDGNQFTGSIPDNLYKCSNLEMLDVSDNSLSCRIPGSMGNMSSLEILDLSKNNIFGSLPPNFNPSELAYVYLSENRLQGSIRNAFSDCSKLVTLDLGDNSLIGTIPEWIGRLPYLSYISLSYNNLEGEIPNHLCNLSSLNFLDLSHNNLSGHIIPCLRFADYFRVKDPRIESKQMKFTTYSYLEITLYSFSIMDLSYNKLSGEIPPELGNVQVLNLSHNSLTGPIPSTFSTVIQSLDLSYNQLDGKIPGELTHLRLLVFSVAYNNLYGSIPMEDANTWFFTGSSYEGNPFLCGLPLPKSCNATTEDNSGFIDMEVFYVSFGVAYVVALLTIGAVLYINPYWRRAWFTFIEVKIAHFPYFLNLLRGKGLCA</sequence>
<evidence type="ECO:0000256" key="11">
    <source>
        <dbReference type="SAM" id="SignalP"/>
    </source>
</evidence>
<evidence type="ECO:0000256" key="3">
    <source>
        <dbReference type="ARBA" id="ARBA00022614"/>
    </source>
</evidence>
<dbReference type="STRING" id="3983.A0A2C9VPD6"/>
<dbReference type="Pfam" id="PF08263">
    <property type="entry name" value="LRRNT_2"/>
    <property type="match status" value="1"/>
</dbReference>
<accession>A0A2C9VPD6</accession>
<evidence type="ECO:0000256" key="9">
    <source>
        <dbReference type="ARBA" id="ARBA00023180"/>
    </source>
</evidence>
<evidence type="ECO:0000259" key="12">
    <source>
        <dbReference type="Pfam" id="PF08263"/>
    </source>
</evidence>
<feature type="chain" id="PRO_5012519387" description="Leucine-rich repeat-containing N-terminal plant-type domain-containing protein" evidence="11">
    <location>
        <begin position="23"/>
        <end position="967"/>
    </location>
</feature>
<dbReference type="AlphaFoldDB" id="A0A2C9VPD6"/>
<dbReference type="FunFam" id="3.80.10.10:FF:000041">
    <property type="entry name" value="LRR receptor-like serine/threonine-protein kinase ERECTA"/>
    <property type="match status" value="1"/>
</dbReference>
<dbReference type="PANTHER" id="PTHR48062:SF21">
    <property type="entry name" value="RECEPTOR-LIKE PROTEIN 12"/>
    <property type="match status" value="1"/>
</dbReference>
<dbReference type="EMBL" id="CM004392">
    <property type="protein sequence ID" value="OAY46992.1"/>
    <property type="molecule type" value="Genomic_DNA"/>
</dbReference>
<dbReference type="Gene3D" id="3.80.10.10">
    <property type="entry name" value="Ribonuclease Inhibitor"/>
    <property type="match status" value="6"/>
</dbReference>
<dbReference type="OrthoDB" id="827707at2759"/>
<keyword evidence="9" id="KW-0325">Glycoprotein</keyword>
<feature type="domain" description="Leucine-rich repeat-containing N-terminal plant-type" evidence="12">
    <location>
        <begin position="27"/>
        <end position="66"/>
    </location>
</feature>
<comment type="similarity">
    <text evidence="2">Belongs to the RLP family.</text>
</comment>
<dbReference type="SMART" id="SM00369">
    <property type="entry name" value="LRR_TYP"/>
    <property type="match status" value="9"/>
</dbReference>
<feature type="signal peptide" evidence="11">
    <location>
        <begin position="1"/>
        <end position="22"/>
    </location>
</feature>
<dbReference type="InterPro" id="IPR001611">
    <property type="entry name" value="Leu-rich_rpt"/>
</dbReference>
<evidence type="ECO:0000313" key="14">
    <source>
        <dbReference type="Proteomes" id="UP000091857"/>
    </source>
</evidence>
<dbReference type="Pfam" id="PF00560">
    <property type="entry name" value="LRR_1"/>
    <property type="match status" value="9"/>
</dbReference>
<dbReference type="InterPro" id="IPR051502">
    <property type="entry name" value="RLP_Defense_Trigger"/>
</dbReference>
<evidence type="ECO:0000256" key="7">
    <source>
        <dbReference type="ARBA" id="ARBA00022989"/>
    </source>
</evidence>
<dbReference type="InterPro" id="IPR013210">
    <property type="entry name" value="LRR_N_plant-typ"/>
</dbReference>
<keyword evidence="14" id="KW-1185">Reference proteome</keyword>
<keyword evidence="4 10" id="KW-0812">Transmembrane</keyword>
<protein>
    <recommendedName>
        <fullName evidence="12">Leucine-rich repeat-containing N-terminal plant-type domain-containing protein</fullName>
    </recommendedName>
</protein>
<dbReference type="GO" id="GO:0005886">
    <property type="term" value="C:plasma membrane"/>
    <property type="evidence" value="ECO:0007669"/>
    <property type="project" value="UniProtKB-SubCell"/>
</dbReference>
<keyword evidence="5 11" id="KW-0732">Signal</keyword>
<feature type="transmembrane region" description="Helical" evidence="10">
    <location>
        <begin position="912"/>
        <end position="934"/>
    </location>
</feature>
<dbReference type="SUPFAM" id="SSF52058">
    <property type="entry name" value="L domain-like"/>
    <property type="match status" value="2"/>
</dbReference>
<dbReference type="SMART" id="SM00365">
    <property type="entry name" value="LRR_SD22"/>
    <property type="match status" value="10"/>
</dbReference>
<dbReference type="FunFam" id="3.80.10.10:FF:000095">
    <property type="entry name" value="LRR receptor-like serine/threonine-protein kinase GSO1"/>
    <property type="match status" value="1"/>
</dbReference>
<dbReference type="Proteomes" id="UP000091857">
    <property type="component" value="Chromosome 6"/>
</dbReference>
<keyword evidence="8 10" id="KW-0472">Membrane</keyword>
<dbReference type="PROSITE" id="PS51450">
    <property type="entry name" value="LRR"/>
    <property type="match status" value="3"/>
</dbReference>
<evidence type="ECO:0000256" key="6">
    <source>
        <dbReference type="ARBA" id="ARBA00022737"/>
    </source>
</evidence>